<protein>
    <recommendedName>
        <fullName evidence="1">site-specific DNA-methyltransferase (adenine-specific)</fullName>
        <ecNumber evidence="1">2.1.1.72</ecNumber>
    </recommendedName>
</protein>
<dbReference type="GO" id="GO:0009007">
    <property type="term" value="F:site-specific DNA-methyltransferase (adenine-specific) activity"/>
    <property type="evidence" value="ECO:0007669"/>
    <property type="project" value="UniProtKB-EC"/>
</dbReference>
<dbReference type="SUPFAM" id="SSF53335">
    <property type="entry name" value="S-adenosyl-L-methionine-dependent methyltransferases"/>
    <property type="match status" value="1"/>
</dbReference>
<dbReference type="RefSeq" id="WP_310912311.1">
    <property type="nucleotide sequence ID" value="NZ_JAVLVT010000004.1"/>
</dbReference>
<dbReference type="Pfam" id="PF22654">
    <property type="entry name" value="DUF7008"/>
    <property type="match status" value="1"/>
</dbReference>
<comment type="catalytic activity">
    <reaction evidence="5">
        <text>a 2'-deoxyadenosine in DNA + S-adenosyl-L-methionine = an N(6)-methyl-2'-deoxyadenosine in DNA + S-adenosyl-L-homocysteine + H(+)</text>
        <dbReference type="Rhea" id="RHEA:15197"/>
        <dbReference type="Rhea" id="RHEA-COMP:12418"/>
        <dbReference type="Rhea" id="RHEA-COMP:12419"/>
        <dbReference type="ChEBI" id="CHEBI:15378"/>
        <dbReference type="ChEBI" id="CHEBI:57856"/>
        <dbReference type="ChEBI" id="CHEBI:59789"/>
        <dbReference type="ChEBI" id="CHEBI:90615"/>
        <dbReference type="ChEBI" id="CHEBI:90616"/>
        <dbReference type="EC" id="2.1.1.72"/>
    </reaction>
</comment>
<keyword evidence="3 8" id="KW-0808">Transferase</keyword>
<evidence type="ECO:0000256" key="3">
    <source>
        <dbReference type="ARBA" id="ARBA00022679"/>
    </source>
</evidence>
<evidence type="ECO:0000259" key="6">
    <source>
        <dbReference type="Pfam" id="PF07669"/>
    </source>
</evidence>
<name>A0ABU2H650_9ACTN</name>
<dbReference type="InterPro" id="IPR054277">
    <property type="entry name" value="DUF7008"/>
</dbReference>
<evidence type="ECO:0000313" key="9">
    <source>
        <dbReference type="Proteomes" id="UP001250214"/>
    </source>
</evidence>
<dbReference type="EC" id="2.1.1.72" evidence="1"/>
<dbReference type="InterPro" id="IPR050953">
    <property type="entry name" value="N4_N6_ade-DNA_methylase"/>
</dbReference>
<organism evidence="8 9">
    <name type="scientific">Lipingzhangella rawalii</name>
    <dbReference type="NCBI Taxonomy" id="2055835"/>
    <lineage>
        <taxon>Bacteria</taxon>
        <taxon>Bacillati</taxon>
        <taxon>Actinomycetota</taxon>
        <taxon>Actinomycetes</taxon>
        <taxon>Streptosporangiales</taxon>
        <taxon>Nocardiopsidaceae</taxon>
        <taxon>Lipingzhangella</taxon>
    </lineage>
</organism>
<dbReference type="Proteomes" id="UP001250214">
    <property type="component" value="Unassembled WGS sequence"/>
</dbReference>
<reference evidence="9" key="1">
    <citation type="submission" date="2023-07" db="EMBL/GenBank/DDBJ databases">
        <title>Novel species in the genus Lipingzhangella isolated from Sambhar Salt Lake.</title>
        <authorList>
            <person name="Jiya N."/>
            <person name="Kajale S."/>
            <person name="Sharma A."/>
        </authorList>
    </citation>
    <scope>NUCLEOTIDE SEQUENCE [LARGE SCALE GENOMIC DNA]</scope>
    <source>
        <strain evidence="9">LS1_29</strain>
    </source>
</reference>
<evidence type="ECO:0000256" key="1">
    <source>
        <dbReference type="ARBA" id="ARBA00011900"/>
    </source>
</evidence>
<dbReference type="InterPro" id="IPR002052">
    <property type="entry name" value="DNA_methylase_N6_adenine_CS"/>
</dbReference>
<comment type="caution">
    <text evidence="8">The sequence shown here is derived from an EMBL/GenBank/DDBJ whole genome shotgun (WGS) entry which is preliminary data.</text>
</comment>
<dbReference type="GO" id="GO:0032259">
    <property type="term" value="P:methylation"/>
    <property type="evidence" value="ECO:0007669"/>
    <property type="project" value="UniProtKB-KW"/>
</dbReference>
<evidence type="ECO:0000256" key="5">
    <source>
        <dbReference type="ARBA" id="ARBA00047942"/>
    </source>
</evidence>
<dbReference type="PANTHER" id="PTHR33841:SF1">
    <property type="entry name" value="DNA METHYLTRANSFERASE A"/>
    <property type="match status" value="1"/>
</dbReference>
<dbReference type="Gene3D" id="3.40.50.150">
    <property type="entry name" value="Vaccinia Virus protein VP39"/>
    <property type="match status" value="1"/>
</dbReference>
<dbReference type="InterPro" id="IPR029063">
    <property type="entry name" value="SAM-dependent_MTases_sf"/>
</dbReference>
<gene>
    <name evidence="8" type="primary">pglX</name>
    <name evidence="8" type="ORF">RIF23_10670</name>
</gene>
<dbReference type="EMBL" id="JAVLVT010000004">
    <property type="protein sequence ID" value="MDS1270763.1"/>
    <property type="molecule type" value="Genomic_DNA"/>
</dbReference>
<accession>A0ABU2H650</accession>
<sequence length="1201" mass="135545">MIDPGALREDLVQQVRALEADLHTQVAEDTELYRRLRGEYDRLFERKRTAETWTVWLAGRLTQVAVAWVLGTLFVRYCEDTGLVDRPFITGPDSDRRMLAEAEQEDFFHHTPHETDRGWLRAGFAELANTQPGALLFSTEHNPLYQVPISHDAAKELIGFWRRRGEHGQLVHDFSAQTGDTRFLGDLYQDLSETARKTYALLQTPEFVEEFILDRTLTPAIDEFGYDQVRMIDPTCGSGHFVLGTFHRLLAEWEHNSPMLDPQERVRRALQQVHGVDVNPFAVAIARFRLWVAALHAAGLTTLHEAKKHELPINLAVGDSLLQAQQDVIPGTETEEEQAALAYSTEDLPEFGRMLEHGRYHVVVGNPPYVTVKDAELSKRYREQYSACHRQYSLSVPFAQRFFQLAREPATDGRGAGHVGQITANSFMKREFGKKLIQEFFALRAELTEVIDTSGAFIPGHGTPTVILIGRNRSHAHPRTATVRTVMGIRGEPEEPDVPSQGHVWQAIVNQINQPGSESAWVSVADVERGEFAQFPWSLAGGGADEVLQVVAGGSDRTLEDREASIGRTTVLGEDDAWIRPDVSTLRRRGEYANAKVLVIGEAVRDYAISGAPYSLIPYSDELQSQALPDSHLLPSFFLWFVRRHLSSRIIFGRRLQDKGHSWFEHLENYRAKLATPLSIAFAFVATHNHFVLDRGGKVFNRSAPVIKLPEGTTEDDHLELLGVLNSSTTCFWLKQVSQGKGGSGLGRGHQDEEWEERYEFTGTKLQEFPLPASFPLARARRLDSLAQDLAAVSPVAVAERATPTRDALAQARTEWHSLRARMIAEQEELDWEVYRLYGLLDEELTAPEDAVPELALGERAFEIVLARRIAAGEADTEWFNRHGSTPITELPAHWPAAYRAVVERRIELIESNRHIGLIERPECKRRWSTEGFDAMQAEALRTWLLDRMEARELWFTEVDGVEQPQLRTTVQLADALRDDPEVLAVAELYAPGRELEHVVAGLVADEHVPYLSALRYKDSGLAKRAEWEHVWDRQRQEDAAEDEAEAKAIRDATPVPPKYASGDFRQNSYWRNRGKLDVPKERFISYPYAGRDGASSTKDGALLLGWAGFDHREQAHALAVLLGEREQQDGWGAEQLAPLLAGLRELLPWLGQWHSEFHPDYGDSPAEFFRGFLSSNTERLGLTDDALTGWRPPRRGRAKK</sequence>
<feature type="domain" description="DUF7008" evidence="7">
    <location>
        <begin position="823"/>
        <end position="1200"/>
    </location>
</feature>
<keyword evidence="4" id="KW-0949">S-adenosyl-L-methionine</keyword>
<dbReference type="NCBIfam" id="NF033451">
    <property type="entry name" value="BREX_2_MTaseX"/>
    <property type="match status" value="1"/>
</dbReference>
<dbReference type="PROSITE" id="PS00092">
    <property type="entry name" value="N6_MTASE"/>
    <property type="match status" value="1"/>
</dbReference>
<feature type="domain" description="Type II methyltransferase M.TaqI-like" evidence="6">
    <location>
        <begin position="272"/>
        <end position="453"/>
    </location>
</feature>
<evidence type="ECO:0000256" key="2">
    <source>
        <dbReference type="ARBA" id="ARBA00022603"/>
    </source>
</evidence>
<dbReference type="Pfam" id="PF07669">
    <property type="entry name" value="Eco57I"/>
    <property type="match status" value="1"/>
</dbReference>
<keyword evidence="2 8" id="KW-0489">Methyltransferase</keyword>
<proteinExistence type="predicted"/>
<evidence type="ECO:0000256" key="4">
    <source>
        <dbReference type="ARBA" id="ARBA00022691"/>
    </source>
</evidence>
<evidence type="ECO:0000259" key="7">
    <source>
        <dbReference type="Pfam" id="PF22654"/>
    </source>
</evidence>
<dbReference type="InterPro" id="IPR011639">
    <property type="entry name" value="MethylTrfase_TaqI-like_dom"/>
</dbReference>
<evidence type="ECO:0000313" key="8">
    <source>
        <dbReference type="EMBL" id="MDS1270763.1"/>
    </source>
</evidence>
<keyword evidence="9" id="KW-1185">Reference proteome</keyword>
<dbReference type="PANTHER" id="PTHR33841">
    <property type="entry name" value="DNA METHYLTRANSFERASE YEEA-RELATED"/>
    <property type="match status" value="1"/>
</dbReference>